<dbReference type="EMBL" id="AFZC02000003">
    <property type="protein sequence ID" value="EHL10700.1"/>
    <property type="molecule type" value="Genomic_DNA"/>
</dbReference>
<evidence type="ECO:0000256" key="3">
    <source>
        <dbReference type="ARBA" id="ARBA00022741"/>
    </source>
</evidence>
<evidence type="ECO:0000256" key="2">
    <source>
        <dbReference type="ARBA" id="ARBA00022695"/>
    </source>
</evidence>
<protein>
    <recommendedName>
        <fullName evidence="5">protein adenylyltransferase</fullName>
        <ecNumber evidence="5">2.7.7.108</ecNumber>
    </recommendedName>
</protein>
<comment type="catalytic activity">
    <reaction evidence="6">
        <text>L-threonyl-[protein] + ATP = 3-O-(5'-adenylyl)-L-threonyl-[protein] + diphosphate</text>
        <dbReference type="Rhea" id="RHEA:54292"/>
        <dbReference type="Rhea" id="RHEA-COMP:11060"/>
        <dbReference type="Rhea" id="RHEA-COMP:13847"/>
        <dbReference type="ChEBI" id="CHEBI:30013"/>
        <dbReference type="ChEBI" id="CHEBI:30616"/>
        <dbReference type="ChEBI" id="CHEBI:33019"/>
        <dbReference type="ChEBI" id="CHEBI:138113"/>
        <dbReference type="EC" id="2.7.7.108"/>
    </reaction>
</comment>
<dbReference type="HOGENOM" id="CLU_058177_0_0_9"/>
<organism evidence="10 11">
    <name type="scientific">Oribacterium parvum ACB1</name>
    <dbReference type="NCBI Taxonomy" id="796943"/>
    <lineage>
        <taxon>Bacteria</taxon>
        <taxon>Bacillati</taxon>
        <taxon>Bacillota</taxon>
        <taxon>Clostridia</taxon>
        <taxon>Lachnospirales</taxon>
        <taxon>Lachnospiraceae</taxon>
        <taxon>Oribacterium</taxon>
    </lineage>
</organism>
<dbReference type="PATRIC" id="fig|796943.3.peg.1312"/>
<dbReference type="RefSeq" id="WP_009534754.1">
    <property type="nucleotide sequence ID" value="NZ_KE148312.1"/>
</dbReference>
<dbReference type="PANTHER" id="PTHR39560">
    <property type="entry name" value="PROTEIN ADENYLYLTRANSFERASE FIC-RELATED"/>
    <property type="match status" value="1"/>
</dbReference>
<evidence type="ECO:0000256" key="4">
    <source>
        <dbReference type="ARBA" id="ARBA00022840"/>
    </source>
</evidence>
<accession>G9WNG3</accession>
<comment type="caution">
    <text evidence="10">The sequence shown here is derived from an EMBL/GenBank/DDBJ whole genome shotgun (WGS) entry which is preliminary data.</text>
</comment>
<dbReference type="GO" id="GO:0005524">
    <property type="term" value="F:ATP binding"/>
    <property type="evidence" value="ECO:0007669"/>
    <property type="project" value="UniProtKB-KW"/>
</dbReference>
<dbReference type="Proteomes" id="UP000018461">
    <property type="component" value="Unassembled WGS sequence"/>
</dbReference>
<dbReference type="AlphaFoldDB" id="G9WNG3"/>
<evidence type="ECO:0000313" key="10">
    <source>
        <dbReference type="EMBL" id="EHL10700.1"/>
    </source>
</evidence>
<evidence type="ECO:0000313" key="11">
    <source>
        <dbReference type="Proteomes" id="UP000018461"/>
    </source>
</evidence>
<evidence type="ECO:0000256" key="6">
    <source>
        <dbReference type="ARBA" id="ARBA00047939"/>
    </source>
</evidence>
<dbReference type="Pfam" id="PF02661">
    <property type="entry name" value="Fic"/>
    <property type="match status" value="1"/>
</dbReference>
<keyword evidence="1" id="KW-0808">Transferase</keyword>
<dbReference type="InterPro" id="IPR003812">
    <property type="entry name" value="Fido"/>
</dbReference>
<dbReference type="SUPFAM" id="SSF140931">
    <property type="entry name" value="Fic-like"/>
    <property type="match status" value="1"/>
</dbReference>
<sequence length="489" mass="56317">MEEVALKEYCREVEPDGETKSYAWSTAIGLQAMGGLQISKFLIDTAIQNIAGGISIKEACKTIEDYYGEDAEGAVDRKAEEADRLAAGTFALLTEGAFSFSVNTYIAIHRKLFEGMEDSAGSLRDFNIKRKEWVLDEESVLYAGEAELQEMLACLFMEEKDFSYKGLSMEEIIRHLAEFIAELWQIHAFSKGSTRVSAIFFIKYLESLGFSIQNNTFAENPLYFRNALVRANYTNLQKGIFGTTEYLELFLRNLLLNEQNLLDNESLHISVEIKKAEEERLTREREAKKEEERLAKELEAKKEEERIIRELEIRKEVERIIKELEVKKLEEIIAREREVEQVEERITEAHIIGDNVNTEKTVFAEELYRKERTERENRIAEKVKLATHKAVIECCDVKMQNDNENKESEKEHFIALLSLKSAEFSSKTISHIERLFEEFAFQKIFGRTAVIEILHLKNSGASKFLLNLLQAGIIENVSGYGKGKYKFKK</sequence>
<reference evidence="10" key="1">
    <citation type="submission" date="2011-08" db="EMBL/GenBank/DDBJ databases">
        <authorList>
            <consortium name="The Broad Institute Genome Sequencing Platform"/>
            <person name="Earl A."/>
            <person name="Ward D."/>
            <person name="Feldgarden M."/>
            <person name="Gevers D."/>
            <person name="Sizova M."/>
            <person name="Hazen A."/>
            <person name="Epstein S."/>
            <person name="Young S.K."/>
            <person name="Zeng Q."/>
            <person name="Gargeya S."/>
            <person name="Fitzgerald M."/>
            <person name="Haas B."/>
            <person name="Abouelleil A."/>
            <person name="Alvarado L."/>
            <person name="Arachchi H.M."/>
            <person name="Berlin A."/>
            <person name="Brown A."/>
            <person name="Chapman S.B."/>
            <person name="Chen Z."/>
            <person name="Dunbar C."/>
            <person name="Freedman E."/>
            <person name="Gearin G."/>
            <person name="Gellesch M."/>
            <person name="Goldberg J."/>
            <person name="Griggs A."/>
            <person name="Gujja S."/>
            <person name="Heiman D."/>
            <person name="Howarth C."/>
            <person name="Larson L."/>
            <person name="Lui A."/>
            <person name="MacDonald P.J.P."/>
            <person name="Montmayeur A."/>
            <person name="Murphy C."/>
            <person name="Neiman D."/>
            <person name="Pearson M."/>
            <person name="Priest M."/>
            <person name="Roberts A."/>
            <person name="Saif S."/>
            <person name="Shea T."/>
            <person name="Shenoy N."/>
            <person name="Sisk P."/>
            <person name="Stolte C."/>
            <person name="Sykes S."/>
            <person name="Wortman J."/>
            <person name="Nusbaum C."/>
            <person name="Birren B."/>
        </authorList>
    </citation>
    <scope>NUCLEOTIDE SEQUENCE</scope>
    <source>
        <strain evidence="10">ACB1</strain>
    </source>
</reference>
<keyword evidence="11" id="KW-1185">Reference proteome</keyword>
<gene>
    <name evidence="10" type="ORF">HMPREF9625_00896</name>
</gene>
<dbReference type="PROSITE" id="PS51459">
    <property type="entry name" value="FIDO"/>
    <property type="match status" value="1"/>
</dbReference>
<reference evidence="10" key="2">
    <citation type="submission" date="2013-03" db="EMBL/GenBank/DDBJ databases">
        <title>The Genome Sequence of Oribacterium sp. ACB1.</title>
        <authorList>
            <consortium name="The Broad Institute Genomics Platform"/>
            <consortium name="The Broad Institute Genome Sequencing Center for Infectious Disease"/>
            <person name="Earl A."/>
            <person name="Ward D."/>
            <person name="Feldgarden M."/>
            <person name="Gevers D."/>
            <person name="Sizova M."/>
            <person name="Hazen A."/>
            <person name="Epstein S."/>
            <person name="Walker B."/>
            <person name="Young S."/>
            <person name="Zeng Q."/>
            <person name="Gargeya S."/>
            <person name="Fitzgerald M."/>
            <person name="Haas B."/>
            <person name="Abouelleil A."/>
            <person name="Allen A.W."/>
            <person name="Alvarado L."/>
            <person name="Arachchi H.M."/>
            <person name="Berlin A.M."/>
            <person name="Chapman S.B."/>
            <person name="Gainer-Dewar J."/>
            <person name="Goldberg J."/>
            <person name="Griggs A."/>
            <person name="Gujja S."/>
            <person name="Hansen M."/>
            <person name="Howarth C."/>
            <person name="Imamovic A."/>
            <person name="Ireland A."/>
            <person name="Larimer J."/>
            <person name="McCowan C."/>
            <person name="Murphy C."/>
            <person name="Pearson M."/>
            <person name="Poon T.W."/>
            <person name="Priest M."/>
            <person name="Roberts A."/>
            <person name="Saif S."/>
            <person name="Shea T."/>
            <person name="Sisk P."/>
            <person name="Sykes S."/>
            <person name="Wortman J."/>
            <person name="Nusbaum C."/>
            <person name="Birren B."/>
        </authorList>
    </citation>
    <scope>NUCLEOTIDE SEQUENCE [LARGE SCALE GENOMIC DNA]</scope>
    <source>
        <strain evidence="10">ACB1</strain>
    </source>
</reference>
<dbReference type="EC" id="2.7.7.108" evidence="5"/>
<dbReference type="Gene3D" id="1.10.3290.10">
    <property type="entry name" value="Fido-like domain"/>
    <property type="match status" value="1"/>
</dbReference>
<evidence type="ECO:0000256" key="1">
    <source>
        <dbReference type="ARBA" id="ARBA00022679"/>
    </source>
</evidence>
<keyword evidence="2" id="KW-0548">Nucleotidyltransferase</keyword>
<name>G9WNG3_9FIRM</name>
<dbReference type="PANTHER" id="PTHR39560:SF1">
    <property type="entry name" value="PROTEIN ADENYLYLTRANSFERASE FIC-RELATED"/>
    <property type="match status" value="1"/>
</dbReference>
<evidence type="ECO:0000256" key="8">
    <source>
        <dbReference type="SAM" id="Coils"/>
    </source>
</evidence>
<dbReference type="STRING" id="796943.HMPREF9625_00896"/>
<feature type="coiled-coil region" evidence="8">
    <location>
        <begin position="271"/>
        <end position="314"/>
    </location>
</feature>
<proteinExistence type="predicted"/>
<evidence type="ECO:0000256" key="5">
    <source>
        <dbReference type="ARBA" id="ARBA00034531"/>
    </source>
</evidence>
<keyword evidence="4" id="KW-0067">ATP-binding</keyword>
<evidence type="ECO:0000256" key="7">
    <source>
        <dbReference type="ARBA" id="ARBA00048696"/>
    </source>
</evidence>
<dbReference type="InterPro" id="IPR036597">
    <property type="entry name" value="Fido-like_dom_sf"/>
</dbReference>
<feature type="domain" description="Fido" evidence="9">
    <location>
        <begin position="100"/>
        <end position="252"/>
    </location>
</feature>
<dbReference type="GO" id="GO:0070733">
    <property type="term" value="F:AMPylase activity"/>
    <property type="evidence" value="ECO:0007669"/>
    <property type="project" value="UniProtKB-EC"/>
</dbReference>
<comment type="catalytic activity">
    <reaction evidence="7">
        <text>L-tyrosyl-[protein] + ATP = O-(5'-adenylyl)-L-tyrosyl-[protein] + diphosphate</text>
        <dbReference type="Rhea" id="RHEA:54288"/>
        <dbReference type="Rhea" id="RHEA-COMP:10136"/>
        <dbReference type="Rhea" id="RHEA-COMP:13846"/>
        <dbReference type="ChEBI" id="CHEBI:30616"/>
        <dbReference type="ChEBI" id="CHEBI:33019"/>
        <dbReference type="ChEBI" id="CHEBI:46858"/>
        <dbReference type="ChEBI" id="CHEBI:83624"/>
        <dbReference type="EC" id="2.7.7.108"/>
    </reaction>
</comment>
<keyword evidence="8" id="KW-0175">Coiled coil</keyword>
<keyword evidence="3" id="KW-0547">Nucleotide-binding</keyword>
<evidence type="ECO:0000259" key="9">
    <source>
        <dbReference type="PROSITE" id="PS51459"/>
    </source>
</evidence>
<dbReference type="GO" id="GO:0051302">
    <property type="term" value="P:regulation of cell division"/>
    <property type="evidence" value="ECO:0007669"/>
    <property type="project" value="TreeGrafter"/>
</dbReference>